<feature type="compositionally biased region" description="Polar residues" evidence="3">
    <location>
        <begin position="62"/>
        <end position="75"/>
    </location>
</feature>
<dbReference type="VEuPathDB" id="FungiDB:PYU1_G002865"/>
<feature type="coiled-coil region" evidence="2">
    <location>
        <begin position="492"/>
        <end position="606"/>
    </location>
</feature>
<evidence type="ECO:0000313" key="5">
    <source>
        <dbReference type="Proteomes" id="UP000019132"/>
    </source>
</evidence>
<feature type="region of interest" description="Disordered" evidence="3">
    <location>
        <begin position="1"/>
        <end position="146"/>
    </location>
</feature>
<feature type="region of interest" description="Disordered" evidence="3">
    <location>
        <begin position="213"/>
        <end position="233"/>
    </location>
</feature>
<dbReference type="EMBL" id="GL376628">
    <property type="status" value="NOT_ANNOTATED_CDS"/>
    <property type="molecule type" value="Genomic_DNA"/>
</dbReference>
<feature type="coiled-coil region" evidence="2">
    <location>
        <begin position="403"/>
        <end position="445"/>
    </location>
</feature>
<dbReference type="eggNOG" id="ENOG502QTF4">
    <property type="taxonomic scope" value="Eukaryota"/>
</dbReference>
<organism evidence="4 5">
    <name type="scientific">Globisporangium ultimum (strain ATCC 200006 / CBS 805.95 / DAOM BR144)</name>
    <name type="common">Pythium ultimum</name>
    <dbReference type="NCBI Taxonomy" id="431595"/>
    <lineage>
        <taxon>Eukaryota</taxon>
        <taxon>Sar</taxon>
        <taxon>Stramenopiles</taxon>
        <taxon>Oomycota</taxon>
        <taxon>Peronosporomycetes</taxon>
        <taxon>Pythiales</taxon>
        <taxon>Pythiaceae</taxon>
        <taxon>Globisporangium</taxon>
    </lineage>
</organism>
<feature type="coiled-coil region" evidence="2">
    <location>
        <begin position="148"/>
        <end position="182"/>
    </location>
</feature>
<dbReference type="HOGENOM" id="CLU_353568_0_0_1"/>
<feature type="compositionally biased region" description="Polar residues" evidence="3">
    <location>
        <begin position="214"/>
        <end position="233"/>
    </location>
</feature>
<feature type="compositionally biased region" description="Basic and acidic residues" evidence="3">
    <location>
        <begin position="45"/>
        <end position="60"/>
    </location>
</feature>
<evidence type="ECO:0000313" key="4">
    <source>
        <dbReference type="EnsemblProtists" id="PYU1_T002868"/>
    </source>
</evidence>
<dbReference type="GO" id="GO:0005856">
    <property type="term" value="C:cytoskeleton"/>
    <property type="evidence" value="ECO:0007669"/>
    <property type="project" value="TreeGrafter"/>
</dbReference>
<evidence type="ECO:0000256" key="1">
    <source>
        <dbReference type="ARBA" id="ARBA00023054"/>
    </source>
</evidence>
<evidence type="ECO:0000256" key="2">
    <source>
        <dbReference type="SAM" id="Coils"/>
    </source>
</evidence>
<dbReference type="AlphaFoldDB" id="K3WD27"/>
<dbReference type="EnsemblProtists" id="PYU1_T002868">
    <property type="protein sequence ID" value="PYU1_T002868"/>
    <property type="gene ID" value="PYU1_G002865"/>
</dbReference>
<dbReference type="PANTHER" id="PTHR32083:SF48">
    <property type="entry name" value="TRANS-GOLGI NETWORK-LOCALIZED SYP41-INTERACTING PROTEIN 1"/>
    <property type="match status" value="1"/>
</dbReference>
<reference evidence="5" key="1">
    <citation type="journal article" date="2010" name="Genome Biol.">
        <title>Genome sequence of the necrotrophic plant pathogen Pythium ultimum reveals original pathogenicity mechanisms and effector repertoire.</title>
        <authorList>
            <person name="Levesque C.A."/>
            <person name="Brouwer H."/>
            <person name="Cano L."/>
            <person name="Hamilton J.P."/>
            <person name="Holt C."/>
            <person name="Huitema E."/>
            <person name="Raffaele S."/>
            <person name="Robideau G.P."/>
            <person name="Thines M."/>
            <person name="Win J."/>
            <person name="Zerillo M.M."/>
            <person name="Beakes G.W."/>
            <person name="Boore J.L."/>
            <person name="Busam D."/>
            <person name="Dumas B."/>
            <person name="Ferriera S."/>
            <person name="Fuerstenberg S.I."/>
            <person name="Gachon C.M."/>
            <person name="Gaulin E."/>
            <person name="Govers F."/>
            <person name="Grenville-Briggs L."/>
            <person name="Horner N."/>
            <person name="Hostetler J."/>
            <person name="Jiang R.H."/>
            <person name="Johnson J."/>
            <person name="Krajaejun T."/>
            <person name="Lin H."/>
            <person name="Meijer H.J."/>
            <person name="Moore B."/>
            <person name="Morris P."/>
            <person name="Phuntmart V."/>
            <person name="Puiu D."/>
            <person name="Shetty J."/>
            <person name="Stajich J.E."/>
            <person name="Tripathy S."/>
            <person name="Wawra S."/>
            <person name="van West P."/>
            <person name="Whitty B.R."/>
            <person name="Coutinho P.M."/>
            <person name="Henrissat B."/>
            <person name="Martin F."/>
            <person name="Thomas P.D."/>
            <person name="Tyler B.M."/>
            <person name="De Vries R.P."/>
            <person name="Kamoun S."/>
            <person name="Yandell M."/>
            <person name="Tisserat N."/>
            <person name="Buell C.R."/>
        </authorList>
    </citation>
    <scope>NUCLEOTIDE SEQUENCE</scope>
    <source>
        <strain evidence="5">DAOM:BR144</strain>
    </source>
</reference>
<sequence length="795" mass="90980">MKQNLSAITLKTKIKASATKQPKDSDIRTADPSSDYYDQLFLAELAKHDGEPGSEVHDDDSQNQNRLIADTSSQYRPEFDDVSARPQSGNSSKSERGCLPSLNTASVPVVKSKKKTSSTPSVSGNAHIRGNNNNQGAGPFPDDDEIRNSSTKVRIAKLEDELAQVRTKLAMSESQKHQLEQKCLQTQSQCTAMLQEKDDQVRKQLLEMEVVYHTKQSNQKPQSNGSEPKSSSADEITKLIETIDSLSFQIDQINVEKDHEKKQLSQSHQLDIKRLHEKYQLDMEALRLSEHSAKEQVETIQLQMFNLQNQAQIATTQAKNAKAALEDLTKNKLASLEEKNHRLERQLADARSNLQLKGGAAASSTLAQSSTFTSAQELEALEKHMSNKIDYLKAQLASEMKCKEELGSHLAQITNTMEQMKKERKQALAEQEETFKRQIQRMESTFAQEKDVMASQQAALQGKLVTLQANVTDLVQELTLWKSKEANAKLSMEKMVEENVRLTRQIVDLENQVEALMEERKHDNGNTSMSVKSANDETQRMQMEALLRRLDNERQYLKNQLENEQEMKEKSQKQVSNLQNEVDELKQMLEQVAKESEMKLSALAAEKLSADQQFQESIECLEESKLLLSRQFKEVQVKFSQAREQSLFDRDELEKMRIETNEMRSQLLASKENIAKEKEYGRNTSERSSKALMLVKNSLKAVEEEKNIRIQRLEDENGIYMKKLANTQAEMLVLEEKWIADKARVKKQHALTQLALIWKAKLSAWCMKQQFRSFHRLELSNRVYQRERTMPRLKI</sequence>
<name>K3WD27_GLOUD</name>
<evidence type="ECO:0000256" key="3">
    <source>
        <dbReference type="SAM" id="MobiDB-lite"/>
    </source>
</evidence>
<dbReference type="Proteomes" id="UP000019132">
    <property type="component" value="Unassembled WGS sequence"/>
</dbReference>
<feature type="coiled-coil region" evidence="2">
    <location>
        <begin position="696"/>
        <end position="730"/>
    </location>
</feature>
<keyword evidence="5" id="KW-1185">Reference proteome</keyword>
<dbReference type="STRING" id="431595.K3WD27"/>
<proteinExistence type="predicted"/>
<protein>
    <submittedName>
        <fullName evidence="4">Uncharacterized protein</fullName>
    </submittedName>
</protein>
<reference evidence="4" key="3">
    <citation type="submission" date="2015-02" db="UniProtKB">
        <authorList>
            <consortium name="EnsemblProtists"/>
        </authorList>
    </citation>
    <scope>IDENTIFICATION</scope>
    <source>
        <strain evidence="4">DAOM BR144</strain>
    </source>
</reference>
<reference evidence="5" key="2">
    <citation type="submission" date="2010-04" db="EMBL/GenBank/DDBJ databases">
        <authorList>
            <person name="Buell R."/>
            <person name="Hamilton J."/>
            <person name="Hostetler J."/>
        </authorList>
    </citation>
    <scope>NUCLEOTIDE SEQUENCE [LARGE SCALE GENOMIC DNA]</scope>
    <source>
        <strain evidence="5">DAOM:BR144</strain>
    </source>
</reference>
<dbReference type="OMA" id="HHEMEIT"/>
<feature type="coiled-coil region" evidence="2">
    <location>
        <begin position="311"/>
        <end position="353"/>
    </location>
</feature>
<dbReference type="InParanoid" id="K3WD27"/>
<accession>K3WD27</accession>
<dbReference type="PANTHER" id="PTHR32083">
    <property type="entry name" value="CILIA AND FLAGELLA-ASSOCIATED PROTEIN 58-RELATED"/>
    <property type="match status" value="1"/>
</dbReference>
<keyword evidence="1 2" id="KW-0175">Coiled coil</keyword>